<reference evidence="2 3" key="1">
    <citation type="submission" date="2024-03" db="EMBL/GenBank/DDBJ databases">
        <title>The genome assembly and annotation of the cricket Gryllus longicercus Weissman &amp; Gray.</title>
        <authorList>
            <person name="Szrajer S."/>
            <person name="Gray D."/>
            <person name="Ylla G."/>
        </authorList>
    </citation>
    <scope>NUCLEOTIDE SEQUENCE [LARGE SCALE GENOMIC DNA]</scope>
    <source>
        <strain evidence="2">DAG 2021-001</strain>
        <tissue evidence="2">Whole body minus gut</tissue>
    </source>
</reference>
<proteinExistence type="predicted"/>
<dbReference type="Proteomes" id="UP001378592">
    <property type="component" value="Unassembled WGS sequence"/>
</dbReference>
<dbReference type="EMBL" id="JAZDUA010000056">
    <property type="protein sequence ID" value="KAK7870548.1"/>
    <property type="molecule type" value="Genomic_DNA"/>
</dbReference>
<accession>A0AAN9VUM5</accession>
<evidence type="ECO:0000313" key="2">
    <source>
        <dbReference type="EMBL" id="KAK7870548.1"/>
    </source>
</evidence>
<dbReference type="PANTHER" id="PTHR22255">
    <property type="entry name" value="LP06548P"/>
    <property type="match status" value="1"/>
</dbReference>
<feature type="compositionally biased region" description="Gly residues" evidence="1">
    <location>
        <begin position="99"/>
        <end position="124"/>
    </location>
</feature>
<dbReference type="PANTHER" id="PTHR22255:SF9">
    <property type="entry name" value="LP06548P"/>
    <property type="match status" value="1"/>
</dbReference>
<protein>
    <submittedName>
        <fullName evidence="2">Uncharacterized protein</fullName>
    </submittedName>
</protein>
<evidence type="ECO:0000313" key="3">
    <source>
        <dbReference type="Proteomes" id="UP001378592"/>
    </source>
</evidence>
<dbReference type="AlphaFoldDB" id="A0AAN9VUM5"/>
<sequence>MFHLNSCDPRIIFTWLSIDDPETGDPIVPPEPAISAPTRIKHDTNNPLSPCCVAATSPELRECPHMGKFSVTGVQRGRARRAAAAAAAARRARGQRDLSGGGAGPAAGGGGGGGGGGGAGGGGSDDFMPEEDACPDAFLGTLAVGCASADTMEFRSVCTAAELVHSYSCHGRWEDNGTHFLITTPLSRRSHGARRLCFMYREADGGGVVRFSSSAASCRRDIRPGVGGGLAFNVTSTGQCVEIGSSSAAKATLLLVVSLAASVQLLALQLLTPR</sequence>
<name>A0AAN9VUM5_9ORTH</name>
<keyword evidence="3" id="KW-1185">Reference proteome</keyword>
<organism evidence="2 3">
    <name type="scientific">Gryllus longicercus</name>
    <dbReference type="NCBI Taxonomy" id="2509291"/>
    <lineage>
        <taxon>Eukaryota</taxon>
        <taxon>Metazoa</taxon>
        <taxon>Ecdysozoa</taxon>
        <taxon>Arthropoda</taxon>
        <taxon>Hexapoda</taxon>
        <taxon>Insecta</taxon>
        <taxon>Pterygota</taxon>
        <taxon>Neoptera</taxon>
        <taxon>Polyneoptera</taxon>
        <taxon>Orthoptera</taxon>
        <taxon>Ensifera</taxon>
        <taxon>Gryllidea</taxon>
        <taxon>Grylloidea</taxon>
        <taxon>Gryllidae</taxon>
        <taxon>Gryllinae</taxon>
        <taxon>Gryllus</taxon>
    </lineage>
</organism>
<gene>
    <name evidence="2" type="ORF">R5R35_002946</name>
</gene>
<dbReference type="GO" id="GO:0061909">
    <property type="term" value="P:autophagosome-lysosome fusion"/>
    <property type="evidence" value="ECO:0007669"/>
    <property type="project" value="TreeGrafter"/>
</dbReference>
<comment type="caution">
    <text evidence="2">The sequence shown here is derived from an EMBL/GenBank/DDBJ whole genome shotgun (WGS) entry which is preliminary data.</text>
</comment>
<feature type="region of interest" description="Disordered" evidence="1">
    <location>
        <begin position="85"/>
        <end position="127"/>
    </location>
</feature>
<evidence type="ECO:0000256" key="1">
    <source>
        <dbReference type="SAM" id="MobiDB-lite"/>
    </source>
</evidence>